<comment type="caution">
    <text evidence="1">The sequence shown here is derived from an EMBL/GenBank/DDBJ whole genome shotgun (WGS) entry which is preliminary data.</text>
</comment>
<sequence>MEKRPPMSYLKYMLISTREEVRKAFRDDFKIDQYIWIINHNKKIILAKLYLGVYYLNPVIQYRYALGTQNNSLMTLKNVIISNLAKHY</sequence>
<dbReference type="EMBL" id="AMZH03025861">
    <property type="protein sequence ID" value="RRT34909.1"/>
    <property type="molecule type" value="Genomic_DNA"/>
</dbReference>
<reference evidence="1 2" key="1">
    <citation type="journal article" date="2014" name="Agronomy (Basel)">
        <title>A Draft Genome Sequence for Ensete ventricosum, the Drought-Tolerant Tree Against Hunger.</title>
        <authorList>
            <person name="Harrison J."/>
            <person name="Moore K.A."/>
            <person name="Paszkiewicz K."/>
            <person name="Jones T."/>
            <person name="Grant M."/>
            <person name="Ambacheew D."/>
            <person name="Muzemil S."/>
            <person name="Studholme D.J."/>
        </authorList>
    </citation>
    <scope>NUCLEOTIDE SEQUENCE [LARGE SCALE GENOMIC DNA]</scope>
</reference>
<evidence type="ECO:0000313" key="2">
    <source>
        <dbReference type="Proteomes" id="UP000287651"/>
    </source>
</evidence>
<organism evidence="1 2">
    <name type="scientific">Ensete ventricosum</name>
    <name type="common">Abyssinian banana</name>
    <name type="synonym">Musa ensete</name>
    <dbReference type="NCBI Taxonomy" id="4639"/>
    <lineage>
        <taxon>Eukaryota</taxon>
        <taxon>Viridiplantae</taxon>
        <taxon>Streptophyta</taxon>
        <taxon>Embryophyta</taxon>
        <taxon>Tracheophyta</taxon>
        <taxon>Spermatophyta</taxon>
        <taxon>Magnoliopsida</taxon>
        <taxon>Liliopsida</taxon>
        <taxon>Zingiberales</taxon>
        <taxon>Musaceae</taxon>
        <taxon>Ensete</taxon>
    </lineage>
</organism>
<dbReference type="AlphaFoldDB" id="A0A426X607"/>
<gene>
    <name evidence="1" type="ORF">B296_00051398</name>
</gene>
<protein>
    <submittedName>
        <fullName evidence="1">Uncharacterized protein</fullName>
    </submittedName>
</protein>
<name>A0A426X607_ENSVE</name>
<accession>A0A426X607</accession>
<proteinExistence type="predicted"/>
<dbReference type="Proteomes" id="UP000287651">
    <property type="component" value="Unassembled WGS sequence"/>
</dbReference>
<evidence type="ECO:0000313" key="1">
    <source>
        <dbReference type="EMBL" id="RRT34909.1"/>
    </source>
</evidence>